<evidence type="ECO:0000313" key="3">
    <source>
        <dbReference type="Proteomes" id="UP000247409"/>
    </source>
</evidence>
<gene>
    <name evidence="2" type="ORF">BWQ96_04839</name>
</gene>
<dbReference type="AlphaFoldDB" id="A0A2V3ITI6"/>
<reference evidence="2 3" key="1">
    <citation type="journal article" date="2018" name="Mol. Biol. Evol.">
        <title>Analysis of the draft genome of the red seaweed Gracilariopsis chorda provides insights into genome size evolution in Rhodophyta.</title>
        <authorList>
            <person name="Lee J."/>
            <person name="Yang E.C."/>
            <person name="Graf L."/>
            <person name="Yang J.H."/>
            <person name="Qiu H."/>
            <person name="Zel Zion U."/>
            <person name="Chan C.X."/>
            <person name="Stephens T.G."/>
            <person name="Weber A.P.M."/>
            <person name="Boo G.H."/>
            <person name="Boo S.M."/>
            <person name="Kim K.M."/>
            <person name="Shin Y."/>
            <person name="Jung M."/>
            <person name="Lee S.J."/>
            <person name="Yim H.S."/>
            <person name="Lee J.H."/>
            <person name="Bhattacharya D."/>
            <person name="Yoon H.S."/>
        </authorList>
    </citation>
    <scope>NUCLEOTIDE SEQUENCE [LARGE SCALE GENOMIC DNA]</scope>
    <source>
        <strain evidence="2 3">SKKU-2015</strain>
        <tissue evidence="2">Whole body</tissue>
    </source>
</reference>
<protein>
    <submittedName>
        <fullName evidence="2">Uncharacterized protein</fullName>
    </submittedName>
</protein>
<evidence type="ECO:0000256" key="1">
    <source>
        <dbReference type="SAM" id="MobiDB-lite"/>
    </source>
</evidence>
<proteinExistence type="predicted"/>
<feature type="region of interest" description="Disordered" evidence="1">
    <location>
        <begin position="1"/>
        <end position="26"/>
    </location>
</feature>
<name>A0A2V3ITI6_9FLOR</name>
<feature type="compositionally biased region" description="Polar residues" evidence="1">
    <location>
        <begin position="1"/>
        <end position="13"/>
    </location>
</feature>
<dbReference type="EMBL" id="NBIV01000061">
    <property type="protein sequence ID" value="PXF45424.1"/>
    <property type="molecule type" value="Genomic_DNA"/>
</dbReference>
<organism evidence="2 3">
    <name type="scientific">Gracilariopsis chorda</name>
    <dbReference type="NCBI Taxonomy" id="448386"/>
    <lineage>
        <taxon>Eukaryota</taxon>
        <taxon>Rhodophyta</taxon>
        <taxon>Florideophyceae</taxon>
        <taxon>Rhodymeniophycidae</taxon>
        <taxon>Gracilariales</taxon>
        <taxon>Gracilariaceae</taxon>
        <taxon>Gracilariopsis</taxon>
    </lineage>
</organism>
<accession>A0A2V3ITI6</accession>
<comment type="caution">
    <text evidence="2">The sequence shown here is derived from an EMBL/GenBank/DDBJ whole genome shotgun (WGS) entry which is preliminary data.</text>
</comment>
<keyword evidence="3" id="KW-1185">Reference proteome</keyword>
<evidence type="ECO:0000313" key="2">
    <source>
        <dbReference type="EMBL" id="PXF45424.1"/>
    </source>
</evidence>
<dbReference type="Proteomes" id="UP000247409">
    <property type="component" value="Unassembled WGS sequence"/>
</dbReference>
<sequence length="112" mass="12250">MSHTQQTESNTGITPPASPTPLGTPAAVAKNIPYTLLPTPMAAPSNYTDVHVPAFPTLKEDGTNLNAWKMAIENFVIMNDMENLITEEHQPPPQRVQTTISIADKELNYAHI</sequence>